<sequence>LEPLCSGGPPPIPNVQRNRHLIPRAGVPLLSRALLPGQAFLDILVAASTLCPLALHWHRLARACVTGAPATGVLVVSLPLMSSDDLALGVVAALWAQMRFIRLTVLVVSCEQPLSVWLQPSDRTAGALRVGALVATLMCIAFPGPLTFFASLSTTLSLGWACLPYEVDNSGTYGLLADLNLWCGFAWAATSGHDAALGWQQSAPALRTIFGTTYAFAALAKLNSDYVNVRKSSCTVFTLLVGEGFVPAALSRRLIALLGDGAVLSLLHLALVLLEAVEVLIPLLLPLAPLRWSLGTAWAFHLLLGSIAYDYSVIAVASLVACAPPAQVVHLAWRVTSPPARLAATALALLGCRRLEAQRCRELGSPEHLASLLWLCALRPALWGPILEPPSGRRRAHAAWPGRCAGGRERCRAAAAARAERRGGAAFGRGQRPGPVPRLQTVATWAMFSNLHVEGGRTNHWFWSASWQPFRFCRELATVEATDVEQLRTYHTFSQFDAALEGERSPIQAFAARTGCAMKSHANSVLGRGGAVTTIFPYRVPLWQLRRMISVEVLGTERGTDFFVEYSVLGQPGRRRFEVKDGKISPASDPVLASPPPLLLQKLLSFKSVPVAERDCGVCHGP</sequence>
<dbReference type="Proteomes" id="UP001189429">
    <property type="component" value="Unassembled WGS sequence"/>
</dbReference>
<proteinExistence type="predicted"/>
<feature type="non-terminal residue" evidence="1">
    <location>
        <position position="1"/>
    </location>
</feature>
<name>A0ABN9W133_9DINO</name>
<evidence type="ECO:0000313" key="1">
    <source>
        <dbReference type="EMBL" id="CAK0878641.1"/>
    </source>
</evidence>
<evidence type="ECO:0000313" key="2">
    <source>
        <dbReference type="Proteomes" id="UP001189429"/>
    </source>
</evidence>
<keyword evidence="2" id="KW-1185">Reference proteome</keyword>
<dbReference type="EMBL" id="CAUYUJ010017870">
    <property type="protein sequence ID" value="CAK0878641.1"/>
    <property type="molecule type" value="Genomic_DNA"/>
</dbReference>
<organism evidence="1 2">
    <name type="scientific">Prorocentrum cordatum</name>
    <dbReference type="NCBI Taxonomy" id="2364126"/>
    <lineage>
        <taxon>Eukaryota</taxon>
        <taxon>Sar</taxon>
        <taxon>Alveolata</taxon>
        <taxon>Dinophyceae</taxon>
        <taxon>Prorocentrales</taxon>
        <taxon>Prorocentraceae</taxon>
        <taxon>Prorocentrum</taxon>
    </lineage>
</organism>
<gene>
    <name evidence="1" type="ORF">PCOR1329_LOCUS62343</name>
</gene>
<reference evidence="1" key="1">
    <citation type="submission" date="2023-10" db="EMBL/GenBank/DDBJ databases">
        <authorList>
            <person name="Chen Y."/>
            <person name="Shah S."/>
            <person name="Dougan E. K."/>
            <person name="Thang M."/>
            <person name="Chan C."/>
        </authorList>
    </citation>
    <scope>NUCLEOTIDE SEQUENCE [LARGE SCALE GENOMIC DNA]</scope>
</reference>
<protein>
    <submittedName>
        <fullName evidence="1">Uncharacterized protein</fullName>
    </submittedName>
</protein>
<accession>A0ABN9W133</accession>
<comment type="caution">
    <text evidence="1">The sequence shown here is derived from an EMBL/GenBank/DDBJ whole genome shotgun (WGS) entry which is preliminary data.</text>
</comment>